<dbReference type="FunFam" id="1.20.58.60:FF:000174">
    <property type="entry name" value="Spectrin repeat-containing, nuclear envelope 2"/>
    <property type="match status" value="1"/>
</dbReference>
<keyword evidence="3" id="KW-0677">Repeat</keyword>
<feature type="compositionally biased region" description="Polar residues" evidence="7">
    <location>
        <begin position="1041"/>
        <end position="1055"/>
    </location>
</feature>
<dbReference type="InterPro" id="IPR000477">
    <property type="entry name" value="RT_dom"/>
</dbReference>
<evidence type="ECO:0000313" key="9">
    <source>
        <dbReference type="EMBL" id="KAK4823078.1"/>
    </source>
</evidence>
<name>A0AAN7N704_MYCAM</name>
<feature type="domain" description="Calponin-homology (CH)" evidence="8">
    <location>
        <begin position="18"/>
        <end position="156"/>
    </location>
</feature>
<comment type="subcellular location">
    <subcellularLocation>
        <location evidence="1">Endomembrane system</location>
    </subcellularLocation>
</comment>
<keyword evidence="4" id="KW-0472">Membrane</keyword>
<feature type="region of interest" description="Disordered" evidence="7">
    <location>
        <begin position="2252"/>
        <end position="2272"/>
    </location>
</feature>
<evidence type="ECO:0000256" key="3">
    <source>
        <dbReference type="ARBA" id="ARBA00022737"/>
    </source>
</evidence>
<evidence type="ECO:0000259" key="8">
    <source>
        <dbReference type="PROSITE" id="PS50021"/>
    </source>
</evidence>
<dbReference type="Proteomes" id="UP001333110">
    <property type="component" value="Unassembled WGS sequence"/>
</dbReference>
<dbReference type="SUPFAM" id="SSF47576">
    <property type="entry name" value="Calponin-homology domain, CH-domain"/>
    <property type="match status" value="1"/>
</dbReference>
<dbReference type="CDD" id="cd21244">
    <property type="entry name" value="CH_SYNE2_rpt2"/>
    <property type="match status" value="1"/>
</dbReference>
<sequence>MGLTNFLSPFTTAVQREFTQKKTFTSWINSILAKHTPPSVISDLYTDIQQGHLLLDLLEVLSGQHLVRQSNKNITSILHQIQQRFLDMLNCKHMNDPSGPREKGFNTFQCRSNIENALTFLKSRSLKLINIHVADIIEGKPSIVLGLIWTIIFHFHIEELARTLACAYNQPSLGCSSAVDSSPKASRSAEKSAKIKERWKMSATKALLLWAKEQCSLHSSINVTDFKSSWRSGLPFLAIIQTLRPGLVDLEKAKARSNKENLKEAFRIAELELNIPRLLEPEDVDIMNPDEKSIMTYVAQFLQYSRNLHESEEDMQEKVKEAVSWLAAQEKKLAKLLIDTENETYYQRCKEMMSFMEAFNQEKKPFLPVLSSKRSEAELCEGQQQMREEWDKLISQINEWKVKLDQMLPSPLDSIEAWLQEVEHLQAEDLPDLQDPFKAMFVFREIIVIFKGLIDCFDFHLDTLQSFKNEDEKNMPLVLPEKLEEMKRRFSSIRFTNCNTFLEYHYGLCSAIANEVMLKLNIWDMKYGTKESVESLLENWNNFIEETRLETQLETATHICEDLKNKNISCPDLAGDPQEISKLFKTVESKISMCRDYISNVNTTLQKVLSSWSTYTENIHLLKTWLEEKRNEHPKEIPAEILAKWNSVHGSLNEAGNYLIEVTKEQVGSNIAKELKKLNRRWAKFIKRTHFLGGESTDAAEKTRELPGSLEKIEEILGAVESWAAEIGCLLGEISHEGPVQPEMEEHLQSLAARGTSCQEEVVAAEEILQSLTQNVSSQVSQQHSRTTGLQARIKEARDKIEAVMGDMNNILSKSEKRPSEEEALLNFEESQKELEASISKALQLVSQKLSPEECISRYEEAFNALDNKVLDKFLKAAEQLKNISSDREKLVVEEKSEDVRKRWEAVHHEIISYVQLIVEREKKKFNATLKKINKQLGKEKKLLSMDKTKGLIKEHEAFFSHEGSLRELSKSLEDLKILGKLSEQTVPGIQTLTADCEQKLEKLQRTVADTYTALLSRAGKGQSSKKESSIVASENGEKAGSSQQIDSLPVQETSRPAADMVLKPDVKHHNGESYAKKFEEDSDLPIPALLESYDTQRSNLEELLQISRDKVASGFTDEIKGTSCLQNKLLELQVIESETNSGWTQLENISSTLENLVDEVQQAAISETRSKLKGEWKELQDIISTRTNSLRTALEIVLPIENESILLCELDQRLKKKDIQQFNLMHSDLAYRELKELQRSILNQIEVCKQLEHLDSSARDEFNPIDLQAASKIMIYYQNQLEEMSHKMQIRETVLKDLEAFMASLRKIQSSIKCLTDPSGQPEIQGKALRETAQEVSHMAEEAKCLDERLKTVDICLEDAESGRKTCCQNLVLTLSEELNVTYDPSSELMHTEEKDLYKIFSTKNSELLKNIQDLRDRINKIGLKDPTIPAIQQRVKSLTELEKELDCTAVEMKPMREIANKLPQIKEEKAEEANEQCRVTERLWEDTKLLLAECQEQCARALELLKQYQSCKTSLTSIIQKQETVLSQQTSYMGKENLNRLITKIEEAKEEFNDHSEDVDKINQICKNLQFQLNKMRSFEEPPFENEANIIVDRWLDINEKTENYCDNLGRAQALWEKLLSLSGTIDAWANAELKNAEDHCLTEENLTQLKACLRVQEQKLQKFDNTVAEIEELLNSNEPPLELQVIRSSVVQKMELIKELLSTKRGTGEISVNTAELKGDLDLAKTQIGMTESLLKALSPSDTLEIFTKLEEIHQKILQQKHHVTLLQEETDCPDVDELNKQLKCVTDLFNKKKHVFQDHFIGVLNRQCKNFNDWFSSTQLSLKDCFDPSETKSILEERLQRLKHFLTSEGKDRDIQEVKTLLNKVKHYLPKASINHLNSRVRDQEAELQRLISKCQKREKELGASLQQLSSLEESSMVLVEWLTAQEEKLQEIKKDETKLENFYKTLLMQRKPFDSMAQLANSLREAGLTEYETVSEASDLISRYKALITHVSEMAGNTERLPVEGQNFEELAQDASCWIKKLEEAVNNLSSQESELPSDERINQIKEITALKDAGEAKIQNVVALGETLMRNEKIKKPVVQQTISELQNQWESTCRLATEYRSPQEQLQFNREQYEQSKEDLRLALTELEKQQQEIGFALQPGLQEKQAQLTNYADLLQKAEDLTSQFNELKSQEDQLQGHTGDSCFTDVEWLELKHQHENLLSQLQTIVQTLESHVQEHQQFQDMVAGLSTELKTVSEKLADCEGPAMEQPSAEQNQLKSQEQQAPLRRCEDTLKKILVLAETVKQNTSSPGQKFIKDEIETLQSEHRSLEERLENVKQKEENIFSEALELKDEFGNEIQMEDKADTMLKREIQITSDTPVTAEESPTVGELNEPLEMCDVSIFVDSSDSGRLGQDVNGNTSEKDKQNYPLLEESSVLLDSPLHGIHQSKDRLGQTVQGEADKESPGMDKHNRVQEDVLDNAVQGSEAELERHQDGVGIEGDETRNETHPAEEKPSDVKNQSNREDVEQVQQRVCWKSRVLKSAAAEQDDLESNPPVCAREVLPGTCTSALTGNPNKISQRSWESGEVPADWKLANVIPIYKKGMMEDPGNYRPVSLTSVPGKIMEKIILDTIEKHLKNNAHHIYTAFKYLQAWCLNHFPGQPLPMLGNPFSEEIVPNIQSKPPLVQLEVISSRPIASYLGEETNPHLATTSFQVVVERNKVSPQPPFLQAKQPQFPQPLLIRLTLHQLRCPSLDTLQHLNVLLVVRGPKLNTVFEGDDHCPAGHTISDTSQDAIGCLGHLGTLLAHIQLAIDQHPQVLFHQAAFQPLFPKPIRYSQHGFKKGKSSLTNLISFYDKVTRLVDEGKAVDVVFLDFREAFDTVPHSILLDKLSSCGMIRFTVRWVKNWMKGRAQRVVVNGATSAWQPVTSSVSQGSILGPVLFNIFINDLDAGVECTISKFADDTKLGGAVNSLEGQDALQRDLDRLEHWAMINGMKFNKCKCRILHLGQSNTRHMYKLGEQWLESSPAERDLGCALVAKRANRILGCIKHSQSKEVIIALYLVLMRPHLEYCVQFWVPQFKKDVKVLECVQRRATKPVKGPEGMLRTLGLSSLEKRRLRDDLIALYSFLRRRSEREVLISSPWYPVDAWEWFRLDIRKHFFTKRVVKRWNRLPREVVDAPYLSVFKRHLDNVLNNML</sequence>
<dbReference type="PANTHER" id="PTHR14514:SF4">
    <property type="entry name" value="NESPRIN-2"/>
    <property type="match status" value="1"/>
</dbReference>
<keyword evidence="2" id="KW-0597">Phosphoprotein</keyword>
<dbReference type="PROSITE" id="PS50021">
    <property type="entry name" value="CH"/>
    <property type="match status" value="2"/>
</dbReference>
<reference evidence="9 10" key="1">
    <citation type="journal article" date="2023" name="J. Hered.">
        <title>Chromosome-level genome of the wood stork (Mycteria americana) provides insight into avian chromosome evolution.</title>
        <authorList>
            <person name="Flamio R. Jr."/>
            <person name="Ramstad K.M."/>
        </authorList>
    </citation>
    <scope>NUCLEOTIDE SEQUENCE [LARGE SCALE GENOMIC DNA]</scope>
    <source>
        <strain evidence="9">JAX WOST 10</strain>
    </source>
</reference>
<proteinExistence type="predicted"/>
<keyword evidence="5" id="KW-0009">Actin-binding</keyword>
<feature type="region of interest" description="Disordered" evidence="7">
    <location>
        <begin position="2432"/>
        <end position="2512"/>
    </location>
</feature>
<feature type="compositionally biased region" description="Polar residues" evidence="7">
    <location>
        <begin position="2258"/>
        <end position="2270"/>
    </location>
</feature>
<dbReference type="PROSITE" id="PS00020">
    <property type="entry name" value="ACTININ_2"/>
    <property type="match status" value="1"/>
</dbReference>
<keyword evidence="6" id="KW-0175">Coiled coil</keyword>
<dbReference type="PROSITE" id="PS00019">
    <property type="entry name" value="ACTININ_1"/>
    <property type="match status" value="1"/>
</dbReference>
<feature type="compositionally biased region" description="Basic and acidic residues" evidence="7">
    <location>
        <begin position="2446"/>
        <end position="2462"/>
    </location>
</feature>
<dbReference type="InterPro" id="IPR001589">
    <property type="entry name" value="Actinin_actin-bd_CS"/>
</dbReference>
<feature type="region of interest" description="Disordered" evidence="7">
    <location>
        <begin position="2393"/>
        <end position="2415"/>
    </location>
</feature>
<dbReference type="PANTHER" id="PTHR14514">
    <property type="entry name" value="PKA ANCHORING PROTEIN"/>
    <property type="match status" value="1"/>
</dbReference>
<evidence type="ECO:0000256" key="5">
    <source>
        <dbReference type="ARBA" id="ARBA00023203"/>
    </source>
</evidence>
<evidence type="ECO:0000256" key="1">
    <source>
        <dbReference type="ARBA" id="ARBA00004308"/>
    </source>
</evidence>
<feature type="compositionally biased region" description="Basic and acidic residues" evidence="7">
    <location>
        <begin position="2488"/>
        <end position="2512"/>
    </location>
</feature>
<feature type="coiled-coil region" evidence="6">
    <location>
        <begin position="1537"/>
        <end position="1567"/>
    </location>
</feature>
<dbReference type="InterPro" id="IPR001715">
    <property type="entry name" value="CH_dom"/>
</dbReference>
<dbReference type="EMBL" id="JAUNZN010000004">
    <property type="protein sequence ID" value="KAK4823078.1"/>
    <property type="molecule type" value="Genomic_DNA"/>
</dbReference>
<feature type="coiled-coil region" evidence="6">
    <location>
        <begin position="2299"/>
        <end position="2340"/>
    </location>
</feature>
<dbReference type="Pfam" id="PF25034">
    <property type="entry name" value="Spectrin_SYNE1"/>
    <property type="match status" value="1"/>
</dbReference>
<keyword evidence="10" id="KW-1185">Reference proteome</keyword>
<dbReference type="SMART" id="SM00150">
    <property type="entry name" value="SPEC"/>
    <property type="match status" value="5"/>
</dbReference>
<evidence type="ECO:0000256" key="4">
    <source>
        <dbReference type="ARBA" id="ARBA00023136"/>
    </source>
</evidence>
<protein>
    <recommendedName>
        <fullName evidence="8">Calponin-homology (CH) domain-containing protein</fullName>
    </recommendedName>
</protein>
<comment type="caution">
    <text evidence="9">The sequence shown here is derived from an EMBL/GenBank/DDBJ whole genome shotgun (WGS) entry which is preliminary data.</text>
</comment>
<dbReference type="Gene3D" id="1.20.58.60">
    <property type="match status" value="4"/>
</dbReference>
<accession>A0AAN7N704</accession>
<dbReference type="InterPro" id="IPR036872">
    <property type="entry name" value="CH_dom_sf"/>
</dbReference>
<feature type="region of interest" description="Disordered" evidence="7">
    <location>
        <begin position="1025"/>
        <end position="1055"/>
    </location>
</feature>
<evidence type="ECO:0000256" key="7">
    <source>
        <dbReference type="SAM" id="MobiDB-lite"/>
    </source>
</evidence>
<dbReference type="GO" id="GO:0003779">
    <property type="term" value="F:actin binding"/>
    <property type="evidence" value="ECO:0007669"/>
    <property type="project" value="UniProtKB-KW"/>
</dbReference>
<dbReference type="SMART" id="SM00033">
    <property type="entry name" value="CH"/>
    <property type="match status" value="2"/>
</dbReference>
<dbReference type="CDD" id="cd01650">
    <property type="entry name" value="RT_nLTR_like"/>
    <property type="match status" value="1"/>
</dbReference>
<dbReference type="Gene3D" id="1.10.418.10">
    <property type="entry name" value="Calponin-like domain"/>
    <property type="match status" value="2"/>
</dbReference>
<dbReference type="Pfam" id="PF00078">
    <property type="entry name" value="RVT_1"/>
    <property type="match status" value="1"/>
</dbReference>
<evidence type="ECO:0000256" key="6">
    <source>
        <dbReference type="SAM" id="Coils"/>
    </source>
</evidence>
<feature type="domain" description="Calponin-homology (CH)" evidence="8">
    <location>
        <begin position="201"/>
        <end position="306"/>
    </location>
</feature>
<dbReference type="Pfam" id="PF00307">
    <property type="entry name" value="CH"/>
    <property type="match status" value="2"/>
</dbReference>
<evidence type="ECO:0000313" key="10">
    <source>
        <dbReference type="Proteomes" id="UP001333110"/>
    </source>
</evidence>
<feature type="coiled-coil region" evidence="6">
    <location>
        <begin position="1878"/>
        <end position="1905"/>
    </location>
</feature>
<organism evidence="9 10">
    <name type="scientific">Mycteria americana</name>
    <name type="common">Wood stork</name>
    <dbReference type="NCBI Taxonomy" id="33587"/>
    <lineage>
        <taxon>Eukaryota</taxon>
        <taxon>Metazoa</taxon>
        <taxon>Chordata</taxon>
        <taxon>Craniata</taxon>
        <taxon>Vertebrata</taxon>
        <taxon>Euteleostomi</taxon>
        <taxon>Archelosauria</taxon>
        <taxon>Archosauria</taxon>
        <taxon>Dinosauria</taxon>
        <taxon>Saurischia</taxon>
        <taxon>Theropoda</taxon>
        <taxon>Coelurosauria</taxon>
        <taxon>Aves</taxon>
        <taxon>Neognathae</taxon>
        <taxon>Neoaves</taxon>
        <taxon>Aequornithes</taxon>
        <taxon>Ciconiiformes</taxon>
        <taxon>Ciconiidae</taxon>
        <taxon>Mycteria</taxon>
    </lineage>
</organism>
<gene>
    <name evidence="9" type="ORF">QYF61_025700</name>
</gene>
<dbReference type="FunFam" id="1.10.418.10:FF:000050">
    <property type="entry name" value="nesprin-2 isoform X2"/>
    <property type="match status" value="1"/>
</dbReference>
<evidence type="ECO:0000256" key="2">
    <source>
        <dbReference type="ARBA" id="ARBA00022553"/>
    </source>
</evidence>
<feature type="coiled-coil region" evidence="6">
    <location>
        <begin position="2110"/>
        <end position="2186"/>
    </location>
</feature>
<dbReference type="InterPro" id="IPR057057">
    <property type="entry name" value="Spectrin_SYNE1"/>
</dbReference>
<dbReference type="SUPFAM" id="SSF46966">
    <property type="entry name" value="Spectrin repeat"/>
    <property type="match status" value="4"/>
</dbReference>
<dbReference type="InterPro" id="IPR018159">
    <property type="entry name" value="Spectrin/alpha-actinin"/>
</dbReference>